<gene>
    <name evidence="5" type="ORF">NQZ67_27495</name>
</gene>
<dbReference type="GO" id="GO:0003700">
    <property type="term" value="F:DNA-binding transcription factor activity"/>
    <property type="evidence" value="ECO:0007669"/>
    <property type="project" value="InterPro"/>
</dbReference>
<keyword evidence="2" id="KW-0238">DNA-binding</keyword>
<accession>A0A9X2MWC6</accession>
<dbReference type="Proteomes" id="UP001141950">
    <property type="component" value="Unassembled WGS sequence"/>
</dbReference>
<protein>
    <submittedName>
        <fullName evidence="5">MarR family transcriptional regulator</fullName>
    </submittedName>
</protein>
<dbReference type="GO" id="GO:0006950">
    <property type="term" value="P:response to stress"/>
    <property type="evidence" value="ECO:0007669"/>
    <property type="project" value="TreeGrafter"/>
</dbReference>
<dbReference type="EMBL" id="JANIPJ010000030">
    <property type="protein sequence ID" value="MCR2807640.1"/>
    <property type="molecule type" value="Genomic_DNA"/>
</dbReference>
<feature type="domain" description="HTH marR-type" evidence="4">
    <location>
        <begin position="7"/>
        <end position="139"/>
    </location>
</feature>
<name>A0A9X2MWC6_9BACL</name>
<dbReference type="AlphaFoldDB" id="A0A9X2MWC6"/>
<sequence>MSPNKPSHTLGYWLHHTAALHRRVFTADTKKYGLTTEQFGLLIQLSANGGISQKKLAELMHKDQATTGKIVEKLESKGFLVRKPDPADRRAFSLHMTGEGMDAISRLTPLESALEEQAWAGISEEEFDIFQRVMHRLNDNLNQMNKDGSH</sequence>
<dbReference type="PANTHER" id="PTHR33164:SF64">
    <property type="entry name" value="TRANSCRIPTIONAL REGULATOR SLYA"/>
    <property type="match status" value="1"/>
</dbReference>
<organism evidence="5 6">
    <name type="scientific">Paenibacillus soyae</name>
    <dbReference type="NCBI Taxonomy" id="2969249"/>
    <lineage>
        <taxon>Bacteria</taxon>
        <taxon>Bacillati</taxon>
        <taxon>Bacillota</taxon>
        <taxon>Bacilli</taxon>
        <taxon>Bacillales</taxon>
        <taxon>Paenibacillaceae</taxon>
        <taxon>Paenibacillus</taxon>
    </lineage>
</organism>
<evidence type="ECO:0000259" key="4">
    <source>
        <dbReference type="PROSITE" id="PS50995"/>
    </source>
</evidence>
<dbReference type="PANTHER" id="PTHR33164">
    <property type="entry name" value="TRANSCRIPTIONAL REGULATOR, MARR FAMILY"/>
    <property type="match status" value="1"/>
</dbReference>
<reference evidence="5" key="1">
    <citation type="submission" date="2022-08" db="EMBL/GenBank/DDBJ databases">
        <title>The genomic sequence of strain Paenibacillus sp. SCIV0701.</title>
        <authorList>
            <person name="Zhao H."/>
        </authorList>
    </citation>
    <scope>NUCLEOTIDE SEQUENCE</scope>
    <source>
        <strain evidence="5">SCIV0701</strain>
    </source>
</reference>
<proteinExistence type="predicted"/>
<dbReference type="Gene3D" id="1.10.10.10">
    <property type="entry name" value="Winged helix-like DNA-binding domain superfamily/Winged helix DNA-binding domain"/>
    <property type="match status" value="1"/>
</dbReference>
<keyword evidence="6" id="KW-1185">Reference proteome</keyword>
<dbReference type="PRINTS" id="PR00598">
    <property type="entry name" value="HTHMARR"/>
</dbReference>
<dbReference type="InterPro" id="IPR036390">
    <property type="entry name" value="WH_DNA-bd_sf"/>
</dbReference>
<dbReference type="PROSITE" id="PS50995">
    <property type="entry name" value="HTH_MARR_2"/>
    <property type="match status" value="1"/>
</dbReference>
<evidence type="ECO:0000256" key="2">
    <source>
        <dbReference type="ARBA" id="ARBA00023125"/>
    </source>
</evidence>
<dbReference type="SUPFAM" id="SSF46785">
    <property type="entry name" value="Winged helix' DNA-binding domain"/>
    <property type="match status" value="1"/>
</dbReference>
<evidence type="ECO:0000313" key="6">
    <source>
        <dbReference type="Proteomes" id="UP001141950"/>
    </source>
</evidence>
<evidence type="ECO:0000256" key="1">
    <source>
        <dbReference type="ARBA" id="ARBA00023015"/>
    </source>
</evidence>
<dbReference type="Pfam" id="PF01047">
    <property type="entry name" value="MarR"/>
    <property type="match status" value="1"/>
</dbReference>
<dbReference type="SMART" id="SM00347">
    <property type="entry name" value="HTH_MARR"/>
    <property type="match status" value="1"/>
</dbReference>
<dbReference type="InterPro" id="IPR039422">
    <property type="entry name" value="MarR/SlyA-like"/>
</dbReference>
<evidence type="ECO:0000313" key="5">
    <source>
        <dbReference type="EMBL" id="MCR2807640.1"/>
    </source>
</evidence>
<keyword evidence="1" id="KW-0805">Transcription regulation</keyword>
<dbReference type="RefSeq" id="WP_257452281.1">
    <property type="nucleotide sequence ID" value="NZ_JANIPJ010000030.1"/>
</dbReference>
<comment type="caution">
    <text evidence="5">The sequence shown here is derived from an EMBL/GenBank/DDBJ whole genome shotgun (WGS) entry which is preliminary data.</text>
</comment>
<dbReference type="GO" id="GO:0003677">
    <property type="term" value="F:DNA binding"/>
    <property type="evidence" value="ECO:0007669"/>
    <property type="project" value="UniProtKB-KW"/>
</dbReference>
<evidence type="ECO:0000256" key="3">
    <source>
        <dbReference type="ARBA" id="ARBA00023163"/>
    </source>
</evidence>
<dbReference type="InterPro" id="IPR000835">
    <property type="entry name" value="HTH_MarR-typ"/>
</dbReference>
<dbReference type="InterPro" id="IPR036388">
    <property type="entry name" value="WH-like_DNA-bd_sf"/>
</dbReference>
<keyword evidence="3" id="KW-0804">Transcription</keyword>